<evidence type="ECO:0000256" key="9">
    <source>
        <dbReference type="ARBA" id="ARBA00029902"/>
    </source>
</evidence>
<protein>
    <recommendedName>
        <fullName evidence="4">Pantoate--beta-alanine ligase</fullName>
        <ecNumber evidence="3">6.3.2.1</ecNumber>
    </recommendedName>
    <alternativeName>
        <fullName evidence="10">Pantoate-activating enzyme</fullName>
    </alternativeName>
    <alternativeName>
        <fullName evidence="9">Pantothenate synthetase</fullName>
    </alternativeName>
</protein>
<dbReference type="EMBL" id="HBEL01041743">
    <property type="protein sequence ID" value="CAD8423300.1"/>
    <property type="molecule type" value="Transcribed_RNA"/>
</dbReference>
<gene>
    <name evidence="12" type="ORF">PINE0816_LOCUS19458</name>
</gene>
<dbReference type="GO" id="GO:0005524">
    <property type="term" value="F:ATP binding"/>
    <property type="evidence" value="ECO:0007669"/>
    <property type="project" value="UniProtKB-KW"/>
</dbReference>
<comment type="pathway">
    <text evidence="1">Cofactor biosynthesis; (R)-pantothenate biosynthesis; (R)-pantothenate from (R)-pantoate and beta-alanine: step 1/1.</text>
</comment>
<evidence type="ECO:0000256" key="8">
    <source>
        <dbReference type="ARBA" id="ARBA00022840"/>
    </source>
</evidence>
<evidence type="ECO:0000256" key="11">
    <source>
        <dbReference type="ARBA" id="ARBA00048258"/>
    </source>
</evidence>
<dbReference type="GO" id="GO:0004592">
    <property type="term" value="F:pantoate-beta-alanine ligase activity"/>
    <property type="evidence" value="ECO:0007669"/>
    <property type="project" value="UniProtKB-EC"/>
</dbReference>
<dbReference type="PANTHER" id="PTHR21299">
    <property type="entry name" value="CYTIDYLATE KINASE/PANTOATE-BETA-ALANINE LIGASE"/>
    <property type="match status" value="1"/>
</dbReference>
<keyword evidence="7" id="KW-0547">Nucleotide-binding</keyword>
<keyword evidence="6" id="KW-0566">Pantothenate biosynthesis</keyword>
<dbReference type="InterPro" id="IPR003721">
    <property type="entry name" value="Pantoate_ligase"/>
</dbReference>
<dbReference type="Pfam" id="PF02569">
    <property type="entry name" value="Pantoate_ligase"/>
    <property type="match status" value="1"/>
</dbReference>
<dbReference type="InterPro" id="IPR042176">
    <property type="entry name" value="Pantoate_ligase_C"/>
</dbReference>
<name>A0A7S0CIR9_9STRA</name>
<keyword evidence="5" id="KW-0436">Ligase</keyword>
<sequence length="204" mass="22415">MTGVQKQLIFAKGFDDIPEGKSRPGHFRGVATIVTKLFNIVQPTRAYFGQKDAAQCVLIQRIVEDLNIPVEIVIMDTVREADGLAMSSRNAYLTETERQCAPIINKALRAAKEQWLETNIPESSSKVDMHKIPAKDLAATVRQVLNQESLVSEIYYVSVDSCQTMQPLSEVGSSGAVISLAVKVGSVRLIDNIVLNDIQQNGDI</sequence>
<dbReference type="SUPFAM" id="SSF52374">
    <property type="entry name" value="Nucleotidylyl transferase"/>
    <property type="match status" value="1"/>
</dbReference>
<dbReference type="Gene3D" id="3.30.1300.10">
    <property type="entry name" value="Pantoate-beta-alanine ligase, C-terminal domain"/>
    <property type="match status" value="1"/>
</dbReference>
<accession>A0A7S0CIR9</accession>
<comment type="similarity">
    <text evidence="2">Belongs to the pantothenate synthetase family.</text>
</comment>
<dbReference type="Gene3D" id="3.40.50.620">
    <property type="entry name" value="HUPs"/>
    <property type="match status" value="1"/>
</dbReference>
<dbReference type="GO" id="GO:0015940">
    <property type="term" value="P:pantothenate biosynthetic process"/>
    <property type="evidence" value="ECO:0007669"/>
    <property type="project" value="UniProtKB-UniPathway"/>
</dbReference>
<evidence type="ECO:0000256" key="2">
    <source>
        <dbReference type="ARBA" id="ARBA00009256"/>
    </source>
</evidence>
<dbReference type="EC" id="6.3.2.1" evidence="3"/>
<dbReference type="PANTHER" id="PTHR21299:SF1">
    <property type="entry name" value="PANTOATE--BETA-ALANINE LIGASE"/>
    <property type="match status" value="1"/>
</dbReference>
<evidence type="ECO:0000256" key="6">
    <source>
        <dbReference type="ARBA" id="ARBA00022655"/>
    </source>
</evidence>
<reference evidence="12" key="1">
    <citation type="submission" date="2021-01" db="EMBL/GenBank/DDBJ databases">
        <authorList>
            <person name="Corre E."/>
            <person name="Pelletier E."/>
            <person name="Niang G."/>
            <person name="Scheremetjew M."/>
            <person name="Finn R."/>
            <person name="Kale V."/>
            <person name="Holt S."/>
            <person name="Cochrane G."/>
            <person name="Meng A."/>
            <person name="Brown T."/>
            <person name="Cohen L."/>
        </authorList>
    </citation>
    <scope>NUCLEOTIDE SEQUENCE</scope>
    <source>
        <strain evidence="12">CCAP1064/1</strain>
    </source>
</reference>
<keyword evidence="8" id="KW-0067">ATP-binding</keyword>
<evidence type="ECO:0000256" key="10">
    <source>
        <dbReference type="ARBA" id="ARBA00032806"/>
    </source>
</evidence>
<evidence type="ECO:0000256" key="3">
    <source>
        <dbReference type="ARBA" id="ARBA00012219"/>
    </source>
</evidence>
<evidence type="ECO:0000256" key="4">
    <source>
        <dbReference type="ARBA" id="ARBA00015647"/>
    </source>
</evidence>
<evidence type="ECO:0000256" key="1">
    <source>
        <dbReference type="ARBA" id="ARBA00004990"/>
    </source>
</evidence>
<evidence type="ECO:0000313" key="12">
    <source>
        <dbReference type="EMBL" id="CAD8423300.1"/>
    </source>
</evidence>
<dbReference type="AlphaFoldDB" id="A0A7S0CIR9"/>
<comment type="catalytic activity">
    <reaction evidence="11">
        <text>(R)-pantoate + beta-alanine + ATP = (R)-pantothenate + AMP + diphosphate + H(+)</text>
        <dbReference type="Rhea" id="RHEA:10912"/>
        <dbReference type="ChEBI" id="CHEBI:15378"/>
        <dbReference type="ChEBI" id="CHEBI:15980"/>
        <dbReference type="ChEBI" id="CHEBI:29032"/>
        <dbReference type="ChEBI" id="CHEBI:30616"/>
        <dbReference type="ChEBI" id="CHEBI:33019"/>
        <dbReference type="ChEBI" id="CHEBI:57966"/>
        <dbReference type="ChEBI" id="CHEBI:456215"/>
        <dbReference type="EC" id="6.3.2.1"/>
    </reaction>
</comment>
<dbReference type="InterPro" id="IPR014729">
    <property type="entry name" value="Rossmann-like_a/b/a_fold"/>
</dbReference>
<evidence type="ECO:0000256" key="7">
    <source>
        <dbReference type="ARBA" id="ARBA00022741"/>
    </source>
</evidence>
<dbReference type="UniPathway" id="UPA00028">
    <property type="reaction ID" value="UER00005"/>
</dbReference>
<evidence type="ECO:0000256" key="5">
    <source>
        <dbReference type="ARBA" id="ARBA00022598"/>
    </source>
</evidence>
<proteinExistence type="inferred from homology"/>
<organism evidence="12">
    <name type="scientific">Proboscia inermis</name>
    <dbReference type="NCBI Taxonomy" id="420281"/>
    <lineage>
        <taxon>Eukaryota</taxon>
        <taxon>Sar</taxon>
        <taxon>Stramenopiles</taxon>
        <taxon>Ochrophyta</taxon>
        <taxon>Bacillariophyta</taxon>
        <taxon>Coscinodiscophyceae</taxon>
        <taxon>Rhizosoleniophycidae</taxon>
        <taxon>Rhizosoleniales</taxon>
        <taxon>Rhizosoleniaceae</taxon>
        <taxon>Proboscia</taxon>
    </lineage>
</organism>